<dbReference type="InterPro" id="IPR012338">
    <property type="entry name" value="Beta-lactam/transpept-like"/>
</dbReference>
<sequence length="384" mass="43442">MKNILNLLFWGIFLSFTIGCQSKKEDGNVSSMPDRAQKIDSLIQAHFQQNQFHGGVVITEKGKTLYENYLGLADRTWGIPVANDTKFDIASVNKSMIAALVLKGVEEGKLSLEDKLVDLLSSFSYQGSFHPDITLHHLMSHSSGLPDYDGVAKELQEDFFLPFKRLRFTNEGYVDFISTLKSINSPGQQFYYSNFAYHLLAILLEEAYDMPFAELLKEKLTRPLGLKHTVSESQNEIIIPQLARAYNYQEQTGSWHENRFIDLSLGRRIFSTPSDLNRWAHVMDNPGWLSAKSLNLMQQNHQATIDQNFSYGYGWVVINEENKSRMVDLGITQPYIIHGGSTEGYKGMLININHGAYVISFLSNVGSKTNEIQLAKAIVNILIN</sequence>
<proteinExistence type="predicted"/>
<gene>
    <name evidence="2" type="ORF">SAMN05444394_2949</name>
</gene>
<dbReference type="PROSITE" id="PS51257">
    <property type="entry name" value="PROKAR_LIPOPROTEIN"/>
    <property type="match status" value="1"/>
</dbReference>
<protein>
    <submittedName>
        <fullName evidence="2">CubicO group peptidase, beta-lactamase class C family</fullName>
    </submittedName>
</protein>
<organism evidence="2 3">
    <name type="scientific">Algoriphagus halophilus</name>
    <dbReference type="NCBI Taxonomy" id="226505"/>
    <lineage>
        <taxon>Bacteria</taxon>
        <taxon>Pseudomonadati</taxon>
        <taxon>Bacteroidota</taxon>
        <taxon>Cytophagia</taxon>
        <taxon>Cytophagales</taxon>
        <taxon>Cyclobacteriaceae</taxon>
        <taxon>Algoriphagus</taxon>
    </lineage>
</organism>
<dbReference type="PANTHER" id="PTHR46825">
    <property type="entry name" value="D-ALANYL-D-ALANINE-CARBOXYPEPTIDASE/ENDOPEPTIDASE AMPH"/>
    <property type="match status" value="1"/>
</dbReference>
<evidence type="ECO:0000259" key="1">
    <source>
        <dbReference type="Pfam" id="PF00144"/>
    </source>
</evidence>
<dbReference type="Proteomes" id="UP000185221">
    <property type="component" value="Unassembled WGS sequence"/>
</dbReference>
<feature type="domain" description="Beta-lactamase-related" evidence="1">
    <location>
        <begin position="39"/>
        <end position="368"/>
    </location>
</feature>
<dbReference type="InterPro" id="IPR050491">
    <property type="entry name" value="AmpC-like"/>
</dbReference>
<dbReference type="STRING" id="226505.SAMN05444394_2949"/>
<reference evidence="3" key="1">
    <citation type="submission" date="2016-11" db="EMBL/GenBank/DDBJ databases">
        <authorList>
            <person name="Varghese N."/>
            <person name="Submissions S."/>
        </authorList>
    </citation>
    <scope>NUCLEOTIDE SEQUENCE [LARGE SCALE GENOMIC DNA]</scope>
    <source>
        <strain evidence="3">DSM 15292</strain>
    </source>
</reference>
<dbReference type="PANTHER" id="PTHR46825:SF8">
    <property type="entry name" value="BETA-LACTAMASE-RELATED"/>
    <property type="match status" value="1"/>
</dbReference>
<dbReference type="InterPro" id="IPR001466">
    <property type="entry name" value="Beta-lactam-related"/>
</dbReference>
<dbReference type="OrthoDB" id="9793489at2"/>
<dbReference type="Gene3D" id="3.40.710.10">
    <property type="entry name" value="DD-peptidase/beta-lactamase superfamily"/>
    <property type="match status" value="1"/>
</dbReference>
<dbReference type="EMBL" id="FSRC01000002">
    <property type="protein sequence ID" value="SIO02238.1"/>
    <property type="molecule type" value="Genomic_DNA"/>
</dbReference>
<evidence type="ECO:0000313" key="2">
    <source>
        <dbReference type="EMBL" id="SIO02238.1"/>
    </source>
</evidence>
<dbReference type="InterPro" id="IPR023650">
    <property type="entry name" value="Beta-lactam_class-A_AS"/>
</dbReference>
<dbReference type="AlphaFoldDB" id="A0A1N6G3Z4"/>
<dbReference type="SUPFAM" id="SSF56601">
    <property type="entry name" value="beta-lactamase/transpeptidase-like"/>
    <property type="match status" value="1"/>
</dbReference>
<dbReference type="Pfam" id="PF00144">
    <property type="entry name" value="Beta-lactamase"/>
    <property type="match status" value="1"/>
</dbReference>
<accession>A0A1N6G3Z4</accession>
<keyword evidence="3" id="KW-1185">Reference proteome</keyword>
<dbReference type="PROSITE" id="PS00146">
    <property type="entry name" value="BETA_LACTAMASE_A"/>
    <property type="match status" value="1"/>
</dbReference>
<dbReference type="RefSeq" id="WP_074225736.1">
    <property type="nucleotide sequence ID" value="NZ_FSRC01000002.1"/>
</dbReference>
<name>A0A1N6G3Z4_9BACT</name>
<evidence type="ECO:0000313" key="3">
    <source>
        <dbReference type="Proteomes" id="UP000185221"/>
    </source>
</evidence>